<dbReference type="AlphaFoldDB" id="Q9U2L0"/>
<feature type="region of interest" description="Disordered" evidence="1">
    <location>
        <begin position="28"/>
        <end position="135"/>
    </location>
</feature>
<dbReference type="Bgee" id="WBGene00012721">
    <property type="expression patterns" value="Expressed in pharyngeal muscle cell (C elegans) and 3 other cell types or tissues"/>
</dbReference>
<reference evidence="3 4" key="1">
    <citation type="journal article" date="1998" name="Science">
        <title>Genome sequence of the nematode C. elegans: a platform for investigating biology.</title>
        <authorList>
            <consortium name="The C. elegans sequencing consortium"/>
            <person name="Sulson J.E."/>
            <person name="Waterston R."/>
        </authorList>
    </citation>
    <scope>NUCLEOTIDE SEQUENCE [LARGE SCALE GENOMIC DNA]</scope>
    <source>
        <strain evidence="3 4">Bristol N2</strain>
    </source>
</reference>
<dbReference type="Pfam" id="PF06678">
    <property type="entry name" value="DUF1179"/>
    <property type="match status" value="1"/>
</dbReference>
<gene>
    <name evidence="3" type="ORF">CELE_Y39E4B.13</name>
    <name evidence="3 5" type="ORF">Y39E4B.13</name>
</gene>
<dbReference type="RefSeq" id="NP_499712.2">
    <property type="nucleotide sequence ID" value="NM_067311.3"/>
</dbReference>
<keyword evidence="4" id="KW-1185">Reference proteome</keyword>
<dbReference type="FunCoup" id="Q9U2L0">
    <property type="interactions" value="127"/>
</dbReference>
<keyword evidence="2" id="KW-0812">Transmembrane</keyword>
<dbReference type="AGR" id="WB:WBGene00012721"/>
<evidence type="ECO:0000313" key="3">
    <source>
        <dbReference type="EMBL" id="CAB54422.2"/>
    </source>
</evidence>
<dbReference type="EMBL" id="BX284603">
    <property type="protein sequence ID" value="CAB54422.2"/>
    <property type="molecule type" value="Genomic_DNA"/>
</dbReference>
<dbReference type="InterPro" id="IPR009564">
    <property type="entry name" value="DUF1179"/>
</dbReference>
<keyword evidence="2" id="KW-0472">Membrane</keyword>
<evidence type="ECO:0000313" key="5">
    <source>
        <dbReference type="WormBase" id="Y39E4B.13"/>
    </source>
</evidence>
<feature type="transmembrane region" description="Helical" evidence="2">
    <location>
        <begin position="6"/>
        <end position="23"/>
    </location>
</feature>
<accession>Q9U2L0</accession>
<dbReference type="WormBase" id="Y39E4B.13">
    <property type="protein sequence ID" value="CE41467"/>
    <property type="gene ID" value="WBGene00012721"/>
</dbReference>
<dbReference type="KEGG" id="cel:CELE_Y39E4B.13"/>
<dbReference type="eggNOG" id="ENOG502TIJ8">
    <property type="taxonomic scope" value="Eukaryota"/>
</dbReference>
<dbReference type="HOGENOM" id="CLU_1887603_0_0_1"/>
<protein>
    <submittedName>
        <fullName evidence="3">Uncharacterized protein</fullName>
    </submittedName>
</protein>
<dbReference type="Proteomes" id="UP000001940">
    <property type="component" value="Chromosome III"/>
</dbReference>
<organism evidence="3 4">
    <name type="scientific">Caenorhabditis elegans</name>
    <dbReference type="NCBI Taxonomy" id="6239"/>
    <lineage>
        <taxon>Eukaryota</taxon>
        <taxon>Metazoa</taxon>
        <taxon>Ecdysozoa</taxon>
        <taxon>Nematoda</taxon>
        <taxon>Chromadorea</taxon>
        <taxon>Rhabditida</taxon>
        <taxon>Rhabditina</taxon>
        <taxon>Rhabditomorpha</taxon>
        <taxon>Rhabditoidea</taxon>
        <taxon>Rhabditidae</taxon>
        <taxon>Peloderinae</taxon>
        <taxon>Caenorhabditis</taxon>
    </lineage>
</organism>
<sequence>MIGVILFQINFLAIALFTIFCANRKKKNGADGEGGDVSLVQPGAQKNAPAPTTTGAKPINDDFSVGVPLPNQPLADKSEERTMADIESIQSEKVQIRDKKMKSKLAAPGAPPKPAQSPGGGGGEKINVLRSPAAA</sequence>
<name>Q9U2L0_CAEEL</name>
<dbReference type="InParanoid" id="Q9U2L0"/>
<dbReference type="UCSC" id="Y39E4B.13">
    <property type="organism name" value="c. elegans"/>
</dbReference>
<evidence type="ECO:0000313" key="4">
    <source>
        <dbReference type="Proteomes" id="UP000001940"/>
    </source>
</evidence>
<keyword evidence="2" id="KW-1133">Transmembrane helix</keyword>
<evidence type="ECO:0000256" key="2">
    <source>
        <dbReference type="SAM" id="Phobius"/>
    </source>
</evidence>
<dbReference type="OrthoDB" id="5861952at2759"/>
<dbReference type="CTD" id="189756"/>
<dbReference type="PaxDb" id="6239-Y39E4B.13"/>
<proteinExistence type="predicted"/>
<dbReference type="GeneID" id="189756"/>
<evidence type="ECO:0000256" key="1">
    <source>
        <dbReference type="SAM" id="MobiDB-lite"/>
    </source>
</evidence>